<keyword evidence="1" id="KW-0472">Membrane</keyword>
<sequence length="151" mass="16589">DYWISVSPITGTALANHRGRPQLDNRSRLGTLPAGQLSALHTSTKFWNSKTIKPDQPMRTPSTTGLMLCALLALAAAATSALGAAVRDEADGSKAAPKAVEDKRGYRYLKEAMLGGQDGNYDNGFLVRKKGYAYLNSVLRNYRDFDYAYRR</sequence>
<protein>
    <submittedName>
        <fullName evidence="3">Serum amyloid A protein</fullName>
    </submittedName>
</protein>
<dbReference type="Proteomes" id="UP000095280">
    <property type="component" value="Unplaced"/>
</dbReference>
<evidence type="ECO:0000256" key="1">
    <source>
        <dbReference type="SAM" id="Phobius"/>
    </source>
</evidence>
<dbReference type="WBParaSite" id="maker-unitig_35763-snap-gene-0.1-mRNA-1">
    <property type="protein sequence ID" value="maker-unitig_35763-snap-gene-0.1-mRNA-1"/>
    <property type="gene ID" value="maker-unitig_35763-snap-gene-0.1"/>
</dbReference>
<keyword evidence="2" id="KW-1185">Reference proteome</keyword>
<accession>A0A1I8FIU6</accession>
<feature type="transmembrane region" description="Helical" evidence="1">
    <location>
        <begin position="65"/>
        <end position="86"/>
    </location>
</feature>
<name>A0A1I8FIU6_9PLAT</name>
<proteinExistence type="predicted"/>
<keyword evidence="1" id="KW-1133">Transmembrane helix</keyword>
<evidence type="ECO:0000313" key="3">
    <source>
        <dbReference type="WBParaSite" id="maker-unitig_35763-snap-gene-0.1-mRNA-1"/>
    </source>
</evidence>
<evidence type="ECO:0000313" key="2">
    <source>
        <dbReference type="Proteomes" id="UP000095280"/>
    </source>
</evidence>
<keyword evidence="1" id="KW-0812">Transmembrane</keyword>
<organism evidence="2 3">
    <name type="scientific">Macrostomum lignano</name>
    <dbReference type="NCBI Taxonomy" id="282301"/>
    <lineage>
        <taxon>Eukaryota</taxon>
        <taxon>Metazoa</taxon>
        <taxon>Spiralia</taxon>
        <taxon>Lophotrochozoa</taxon>
        <taxon>Platyhelminthes</taxon>
        <taxon>Rhabditophora</taxon>
        <taxon>Macrostomorpha</taxon>
        <taxon>Macrostomida</taxon>
        <taxon>Macrostomidae</taxon>
        <taxon>Macrostomum</taxon>
    </lineage>
</organism>
<dbReference type="AlphaFoldDB" id="A0A1I8FIU6"/>
<reference evidence="3" key="1">
    <citation type="submission" date="2016-11" db="UniProtKB">
        <authorList>
            <consortium name="WormBaseParasite"/>
        </authorList>
    </citation>
    <scope>IDENTIFICATION</scope>
</reference>